<name>A0A7Y6NFT5_9GAMM</name>
<proteinExistence type="predicted"/>
<accession>A0A7Y6NFT5</accession>
<dbReference type="RefSeq" id="WP_164092174.1">
    <property type="nucleotide sequence ID" value="NZ_JABWPE010000018.1"/>
</dbReference>
<protein>
    <submittedName>
        <fullName evidence="1">Uncharacterized protein</fullName>
    </submittedName>
</protein>
<evidence type="ECO:0000313" key="1">
    <source>
        <dbReference type="EMBL" id="NUY97719.1"/>
    </source>
</evidence>
<dbReference type="Proteomes" id="UP000566985">
    <property type="component" value="Unassembled WGS sequence"/>
</dbReference>
<evidence type="ECO:0000313" key="2">
    <source>
        <dbReference type="Proteomes" id="UP000566985"/>
    </source>
</evidence>
<organism evidence="1 2">
    <name type="scientific">Pantoea brenneri</name>
    <dbReference type="NCBI Taxonomy" id="472694"/>
    <lineage>
        <taxon>Bacteria</taxon>
        <taxon>Pseudomonadati</taxon>
        <taxon>Pseudomonadota</taxon>
        <taxon>Gammaproteobacteria</taxon>
        <taxon>Enterobacterales</taxon>
        <taxon>Erwiniaceae</taxon>
        <taxon>Pantoea</taxon>
    </lineage>
</organism>
<dbReference type="EMBL" id="JABWPM010000017">
    <property type="protein sequence ID" value="NUY97719.1"/>
    <property type="molecule type" value="Genomic_DNA"/>
</dbReference>
<dbReference type="AlphaFoldDB" id="A0A7Y6NFT5"/>
<comment type="caution">
    <text evidence="1">The sequence shown here is derived from an EMBL/GenBank/DDBJ whole genome shotgun (WGS) entry which is preliminary data.</text>
</comment>
<sequence length="74" mass="8417">MTTEQFAYWLQGFCEIHGAPPSAEQWEMIKKHLQTCFVKVTGEPGQKISYGVPKEWLLTTSDPRLMKSPSVITC</sequence>
<gene>
    <name evidence="1" type="ORF">HU668_14790</name>
</gene>
<reference evidence="1 2" key="1">
    <citation type="submission" date="2020-05" db="EMBL/GenBank/DDBJ databases">
        <title>Whole Genome Sequences of Enterobacteriales Associated with the International Space Station.</title>
        <authorList>
            <person name="Bharadwaj A."/>
            <person name="Daudu R."/>
            <person name="Singh N."/>
            <person name="Wood J."/>
            <person name="Debieu M."/>
            <person name="Mason C."/>
            <person name="Wang C."/>
            <person name="Venkateswaran K."/>
        </authorList>
    </citation>
    <scope>NUCLEOTIDE SEQUENCE [LARGE SCALE GENOMIC DNA]</scope>
    <source>
        <strain evidence="1 2">IF5SW-B1</strain>
    </source>
</reference>
<dbReference type="GeneID" id="57346525"/>